<proteinExistence type="predicted"/>
<dbReference type="Gene3D" id="3.30.450.30">
    <property type="entry name" value="Dynein light chain 2a, cytoplasmic"/>
    <property type="match status" value="1"/>
</dbReference>
<dbReference type="InterPro" id="IPR053141">
    <property type="entry name" value="Mycobact_SerProt_Inhib_Rv3364c"/>
</dbReference>
<dbReference type="RefSeq" id="WP_387398773.1">
    <property type="nucleotide sequence ID" value="NZ_JBIAMT010000005.1"/>
</dbReference>
<evidence type="ECO:0000259" key="1">
    <source>
        <dbReference type="SMART" id="SM00960"/>
    </source>
</evidence>
<dbReference type="PANTHER" id="PTHR36222:SF1">
    <property type="entry name" value="SERINE PROTEASE INHIBITOR RV3364C"/>
    <property type="match status" value="1"/>
</dbReference>
<dbReference type="SMART" id="SM00960">
    <property type="entry name" value="Robl_LC7"/>
    <property type="match status" value="1"/>
</dbReference>
<dbReference type="InterPro" id="IPR004942">
    <property type="entry name" value="Roadblock/LAMTOR2_dom"/>
</dbReference>
<evidence type="ECO:0000313" key="2">
    <source>
        <dbReference type="EMBL" id="MFF0499901.1"/>
    </source>
</evidence>
<protein>
    <submittedName>
        <fullName evidence="2">Roadblock/LC7 domain-containing protein</fullName>
    </submittedName>
</protein>
<accession>A0ABW6P9U2</accession>
<comment type="caution">
    <text evidence="2">The sequence shown here is derived from an EMBL/GenBank/DDBJ whole genome shotgun (WGS) entry which is preliminary data.</text>
</comment>
<reference evidence="2 3" key="1">
    <citation type="submission" date="2024-10" db="EMBL/GenBank/DDBJ databases">
        <title>The Natural Products Discovery Center: Release of the First 8490 Sequenced Strains for Exploring Actinobacteria Biosynthetic Diversity.</title>
        <authorList>
            <person name="Kalkreuter E."/>
            <person name="Kautsar S.A."/>
            <person name="Yang D."/>
            <person name="Bader C.D."/>
            <person name="Teijaro C.N."/>
            <person name="Fluegel L."/>
            <person name="Davis C.M."/>
            <person name="Simpson J.R."/>
            <person name="Lauterbach L."/>
            <person name="Steele A.D."/>
            <person name="Gui C."/>
            <person name="Meng S."/>
            <person name="Li G."/>
            <person name="Viehrig K."/>
            <person name="Ye F."/>
            <person name="Su P."/>
            <person name="Kiefer A.F."/>
            <person name="Nichols A."/>
            <person name="Cepeda A.J."/>
            <person name="Yan W."/>
            <person name="Fan B."/>
            <person name="Jiang Y."/>
            <person name="Adhikari A."/>
            <person name="Zheng C.-J."/>
            <person name="Schuster L."/>
            <person name="Cowan T.M."/>
            <person name="Smanski M.J."/>
            <person name="Chevrette M.G."/>
            <person name="De Carvalho L.P.S."/>
            <person name="Shen B."/>
        </authorList>
    </citation>
    <scope>NUCLEOTIDE SEQUENCE [LARGE SCALE GENOMIC DNA]</scope>
    <source>
        <strain evidence="2 3">NPDC004119</strain>
    </source>
</reference>
<feature type="domain" description="Roadblock/LAMTOR2" evidence="1">
    <location>
        <begin position="10"/>
        <end position="100"/>
    </location>
</feature>
<sequence>MTSSTRGNLDWLLDDLVGRVPGVRFATLLSTDGLLLGRSAQTVREQAEHLSALASALHALGRSAGTYFEIGGVQQTVIELDHGILFVTAAGANACLAVLTEESANMGTVAFEMNQTVLRARTFLSTPTRTPEIDGPAAAIHADRTLP</sequence>
<dbReference type="PANTHER" id="PTHR36222">
    <property type="entry name" value="SERINE PROTEASE INHIBITOR RV3364C"/>
    <property type="match status" value="1"/>
</dbReference>
<organism evidence="2 3">
    <name type="scientific">Nocardia aobensis</name>
    <dbReference type="NCBI Taxonomy" id="257277"/>
    <lineage>
        <taxon>Bacteria</taxon>
        <taxon>Bacillati</taxon>
        <taxon>Actinomycetota</taxon>
        <taxon>Actinomycetes</taxon>
        <taxon>Mycobacteriales</taxon>
        <taxon>Nocardiaceae</taxon>
        <taxon>Nocardia</taxon>
    </lineage>
</organism>
<keyword evidence="3" id="KW-1185">Reference proteome</keyword>
<dbReference type="Pfam" id="PF03259">
    <property type="entry name" value="Robl_LC7"/>
    <property type="match status" value="1"/>
</dbReference>
<dbReference type="EMBL" id="JBIAMT010000005">
    <property type="protein sequence ID" value="MFF0499901.1"/>
    <property type="molecule type" value="Genomic_DNA"/>
</dbReference>
<name>A0ABW6P9U2_9NOCA</name>
<dbReference type="Proteomes" id="UP001601442">
    <property type="component" value="Unassembled WGS sequence"/>
</dbReference>
<dbReference type="SUPFAM" id="SSF103196">
    <property type="entry name" value="Roadblock/LC7 domain"/>
    <property type="match status" value="1"/>
</dbReference>
<evidence type="ECO:0000313" key="3">
    <source>
        <dbReference type="Proteomes" id="UP001601442"/>
    </source>
</evidence>
<gene>
    <name evidence="2" type="ORF">ACFYU5_26110</name>
</gene>